<sequence length="494" mass="57342">MYAMTINIYITFIIKLGSSGVYLDIRIIFYCCYQIQKLKMLVFLLLLLIINSPLSIAQFNVHSENHNLELYLTISARSRFVEISWNNAPHAPGDIILLTSVAPFSFERMDGRERGLAPLGVVPYDVFAPSTEGPSDFDPIHKHQWVVNNGTAEVLSQVTPTQRKQWFQSMIPFDYKESANVTKETRCYAFWATYLNSQGNILKTQCLKAEPTWMNDMRSLIGDFRMRDLFIPGTHDSGSYIPNFTPGRLETIVTKYALTQDDDIRGQLYHGARYLDIRVGYFKNKEHIFYITHGITRQRPLIEVINHVRDFVLDTNEIVIFGVKNFRSDLVKIYKLLVSFLRKQFGELIIDPGRSWTVQLNDIWRRKQNVFIAYDKFEVVAEFPEVLFPSVEQRWGNVRTWDKLERHLRSVSMYDRNRFSGRPVADMAELTPDAWGVITDKYGGLRKMADDINWRVSELYRDDLAATSNIVAVDFLRGTNIVDLAINWNRKKVL</sequence>
<proteinExistence type="predicted"/>
<dbReference type="PANTHER" id="PTHR13593:SF149">
    <property type="entry name" value="PHOSPHATIDYLINOSITOL-SPECIFIC PHOSPHOLIPASE C X DOMAIN CONTAINING, ISOFORM A"/>
    <property type="match status" value="1"/>
</dbReference>
<dbReference type="OMA" id="WFTTGVP"/>
<evidence type="ECO:0000313" key="3">
    <source>
        <dbReference type="Proteomes" id="UP000015102"/>
    </source>
</evidence>
<dbReference type="AlphaFoldDB" id="T1GAA7"/>
<dbReference type="SUPFAM" id="SSF51695">
    <property type="entry name" value="PLC-like phosphodiesterases"/>
    <property type="match status" value="1"/>
</dbReference>
<reference evidence="2" key="2">
    <citation type="submission" date="2015-06" db="UniProtKB">
        <authorList>
            <consortium name="EnsemblMetazoa"/>
        </authorList>
    </citation>
    <scope>IDENTIFICATION</scope>
</reference>
<dbReference type="GO" id="GO:0006629">
    <property type="term" value="P:lipid metabolic process"/>
    <property type="evidence" value="ECO:0007669"/>
    <property type="project" value="InterPro"/>
</dbReference>
<dbReference type="InterPro" id="IPR051057">
    <property type="entry name" value="PI-PLC_domain"/>
</dbReference>
<keyword evidence="1" id="KW-0812">Transmembrane</keyword>
<dbReference type="PROSITE" id="PS50007">
    <property type="entry name" value="PIPLC_X_DOMAIN"/>
    <property type="match status" value="1"/>
</dbReference>
<name>T1GAA7_MEGSC</name>
<dbReference type="EMBL" id="CAQQ02199539">
    <property type="status" value="NOT_ANNOTATED_CDS"/>
    <property type="molecule type" value="Genomic_DNA"/>
</dbReference>
<reference evidence="3" key="1">
    <citation type="submission" date="2013-02" db="EMBL/GenBank/DDBJ databases">
        <authorList>
            <person name="Hughes D."/>
        </authorList>
    </citation>
    <scope>NUCLEOTIDE SEQUENCE</scope>
    <source>
        <strain>Durham</strain>
        <strain evidence="3">NC isolate 2 -- Noor lab</strain>
    </source>
</reference>
<organism evidence="2 3">
    <name type="scientific">Megaselia scalaris</name>
    <name type="common">Humpbacked fly</name>
    <name type="synonym">Phora scalaris</name>
    <dbReference type="NCBI Taxonomy" id="36166"/>
    <lineage>
        <taxon>Eukaryota</taxon>
        <taxon>Metazoa</taxon>
        <taxon>Ecdysozoa</taxon>
        <taxon>Arthropoda</taxon>
        <taxon>Hexapoda</taxon>
        <taxon>Insecta</taxon>
        <taxon>Pterygota</taxon>
        <taxon>Neoptera</taxon>
        <taxon>Endopterygota</taxon>
        <taxon>Diptera</taxon>
        <taxon>Brachycera</taxon>
        <taxon>Muscomorpha</taxon>
        <taxon>Platypezoidea</taxon>
        <taxon>Phoridae</taxon>
        <taxon>Megaseliini</taxon>
        <taxon>Megaselia</taxon>
    </lineage>
</organism>
<feature type="transmembrane region" description="Helical" evidence="1">
    <location>
        <begin position="6"/>
        <end position="29"/>
    </location>
</feature>
<dbReference type="Gene3D" id="3.20.20.190">
    <property type="entry name" value="Phosphatidylinositol (PI) phosphodiesterase"/>
    <property type="match status" value="1"/>
</dbReference>
<evidence type="ECO:0000313" key="2">
    <source>
        <dbReference type="EnsemblMetazoa" id="MESCA000158-PA"/>
    </source>
</evidence>
<feature type="transmembrane region" description="Helical" evidence="1">
    <location>
        <begin position="41"/>
        <end position="61"/>
    </location>
</feature>
<evidence type="ECO:0008006" key="4">
    <source>
        <dbReference type="Google" id="ProtNLM"/>
    </source>
</evidence>
<dbReference type="PANTHER" id="PTHR13593">
    <property type="match status" value="1"/>
</dbReference>
<keyword evidence="1" id="KW-1133">Transmembrane helix</keyword>
<dbReference type="EnsemblMetazoa" id="MESCA000158-RA">
    <property type="protein sequence ID" value="MESCA000158-PA"/>
    <property type="gene ID" value="MESCA000158"/>
</dbReference>
<accession>T1GAA7</accession>
<protein>
    <recommendedName>
        <fullName evidence="4">Phosphatidylinositol-specific phospholipase C X domain-containing protein</fullName>
    </recommendedName>
</protein>
<dbReference type="GO" id="GO:0008081">
    <property type="term" value="F:phosphoric diester hydrolase activity"/>
    <property type="evidence" value="ECO:0007669"/>
    <property type="project" value="InterPro"/>
</dbReference>
<dbReference type="HOGENOM" id="CLU_039880_0_0_1"/>
<dbReference type="Proteomes" id="UP000015102">
    <property type="component" value="Unassembled WGS sequence"/>
</dbReference>
<keyword evidence="1" id="KW-0472">Membrane</keyword>
<evidence type="ECO:0000256" key="1">
    <source>
        <dbReference type="SAM" id="Phobius"/>
    </source>
</evidence>
<dbReference type="InterPro" id="IPR017946">
    <property type="entry name" value="PLC-like_Pdiesterase_TIM-brl"/>
</dbReference>
<keyword evidence="3" id="KW-1185">Reference proteome</keyword>